<dbReference type="VEuPathDB" id="FungiDB:CLCR_00784"/>
<dbReference type="VEuPathDB" id="FungiDB:G647_10089"/>
<gene>
    <name evidence="3" type="ORF">CLCR_00784</name>
</gene>
<proteinExistence type="predicted"/>
<comment type="caution">
    <text evidence="3">The sequence shown here is derived from an EMBL/GenBank/DDBJ whole genome shotgun (WGS) entry which is preliminary data.</text>
</comment>
<keyword evidence="2" id="KW-0812">Transmembrane</keyword>
<feature type="region of interest" description="Disordered" evidence="1">
    <location>
        <begin position="692"/>
        <end position="753"/>
    </location>
</feature>
<feature type="region of interest" description="Disordered" evidence="1">
    <location>
        <begin position="1"/>
        <end position="57"/>
    </location>
</feature>
<evidence type="ECO:0000256" key="1">
    <source>
        <dbReference type="SAM" id="MobiDB-lite"/>
    </source>
</evidence>
<reference evidence="4" key="1">
    <citation type="submission" date="2015-07" db="EMBL/GenBank/DDBJ databases">
        <authorList>
            <person name="Teixeira M.M."/>
            <person name="Souza R.C."/>
            <person name="Almeida L.G."/>
            <person name="Vicente V.A."/>
            <person name="de Hoog S."/>
            <person name="Bocca A.L."/>
            <person name="de Almeida S.R."/>
            <person name="Vasconcelos A.T."/>
            <person name="Felipe M.S."/>
        </authorList>
    </citation>
    <scope>NUCLEOTIDE SEQUENCE [LARGE SCALE GENOMIC DNA]</scope>
    <source>
        <strain evidence="4">KSF</strain>
    </source>
</reference>
<accession>A0A1C1D1M2</accession>
<feature type="transmembrane region" description="Helical" evidence="2">
    <location>
        <begin position="68"/>
        <end position="93"/>
    </location>
</feature>
<feature type="transmembrane region" description="Helical" evidence="2">
    <location>
        <begin position="206"/>
        <end position="223"/>
    </location>
</feature>
<evidence type="ECO:0000256" key="2">
    <source>
        <dbReference type="SAM" id="Phobius"/>
    </source>
</evidence>
<keyword evidence="2" id="KW-1133">Transmembrane helix</keyword>
<dbReference type="EMBL" id="LGRB01000004">
    <property type="protein sequence ID" value="OCT54570.1"/>
    <property type="molecule type" value="Genomic_DNA"/>
</dbReference>
<evidence type="ECO:0000313" key="4">
    <source>
        <dbReference type="Proteomes" id="UP000094526"/>
    </source>
</evidence>
<keyword evidence="4" id="KW-1185">Reference proteome</keyword>
<dbReference type="STRING" id="86049.A0A1C1D1M2"/>
<dbReference type="Proteomes" id="UP000094526">
    <property type="component" value="Unassembled WGS sequence"/>
</dbReference>
<feature type="transmembrane region" description="Helical" evidence="2">
    <location>
        <begin position="592"/>
        <end position="615"/>
    </location>
</feature>
<protein>
    <submittedName>
        <fullName evidence="3">Uncharacterized protein</fullName>
    </submittedName>
</protein>
<evidence type="ECO:0000313" key="3">
    <source>
        <dbReference type="EMBL" id="OCT54570.1"/>
    </source>
</evidence>
<name>A0A1C1D1M2_9EURO</name>
<keyword evidence="2" id="KW-0472">Membrane</keyword>
<dbReference type="OrthoDB" id="3344043at2759"/>
<dbReference type="eggNOG" id="ENOG502SAP5">
    <property type="taxonomic scope" value="Eukaryota"/>
</dbReference>
<feature type="transmembrane region" description="Helical" evidence="2">
    <location>
        <begin position="174"/>
        <end position="194"/>
    </location>
</feature>
<organism evidence="3 4">
    <name type="scientific">Cladophialophora carrionii</name>
    <dbReference type="NCBI Taxonomy" id="86049"/>
    <lineage>
        <taxon>Eukaryota</taxon>
        <taxon>Fungi</taxon>
        <taxon>Dikarya</taxon>
        <taxon>Ascomycota</taxon>
        <taxon>Pezizomycotina</taxon>
        <taxon>Eurotiomycetes</taxon>
        <taxon>Chaetothyriomycetidae</taxon>
        <taxon>Chaetothyriales</taxon>
        <taxon>Herpotrichiellaceae</taxon>
        <taxon>Cladophialophora</taxon>
    </lineage>
</organism>
<sequence length="753" mass="80920">MAVAASQAPSLEATARTSAEAMARPRHVDGSSCPGRAQQTQPQTLPESEKFGPTTAPSHPIEGALRDIYWALSCISLPMLVLTATFMGLVYVYRVSHGPGATGSSLSSPLVDDSNAYYVNYSATRLITVSSWTSTVTSFASSFVMALVSYPIAKCYLSRSQALSMEQLPTPYQLRLIIGCVGGGFGSLWSWLQYCFWRHRSKQPTLLWVSALSLLGAGALRYVKVLGQSYETDRWTSFAILAVDTWLHVTTSTISYDAISPVSQPSFNYGRTMDPSCHGETRASGVCIGNNFAGLLYFESLTNATETLMNLSSTNIVLPCHLDGRDLAYLTAADRHPDLDFQAKTFAMSTHCTPVSKQCDLQAVSWCPFPQGCNSQVQLARGMPYDCGPTLFGGLANNTGTPFNSSLLDDSQAGISSGIASTNGFFLQLFRKPNFSEPFGTAPDSPNPFYFATGARVAASAALAADPEAVQNNADADYGFIFSCNSEFFELDYKMINGSFAGGTTTPVDGTLASNAVFTFIYYLSYTQNVMEGAFISGGVQSNNSEQFANFLAQRFSETTLSMVSGLTVASPNIAEQTRERLLVTRLPKAPFFVLIVLNLIYALLGIILAIIALASQPRRSRSIQARLSIGGIIAAFLEPEVHEAASASKKSNSGIEGAFAEYYNDSELSDEGRVLVSDRAGNVAFEKIQPQTKAEISTRNSDEAAAHASPALLDEEPTTETEPTRLESSPTSSVAKRKPVAYGGDSRDAGTA</sequence>
<dbReference type="AlphaFoldDB" id="A0A1C1D1M2"/>
<feature type="transmembrane region" description="Helical" evidence="2">
    <location>
        <begin position="132"/>
        <end position="153"/>
    </location>
</feature>
<feature type="compositionally biased region" description="Polar residues" evidence="1">
    <location>
        <begin position="37"/>
        <end position="46"/>
    </location>
</feature>